<accession>A0A6V7VHH8</accession>
<dbReference type="EMBL" id="CAJEWN010000234">
    <property type="protein sequence ID" value="CAD2174406.1"/>
    <property type="molecule type" value="Genomic_DNA"/>
</dbReference>
<dbReference type="OrthoDB" id="3945418at2759"/>
<sequence length="138" mass="16369">MDAEIAKQQLKLNFKHFNERKITLDWAINNDNWVTSQYGGIEEKTVPIELLSEIINFLPLNSKWIDLQISINFYFFAWKAQYQWILHLRKIVDPARQIIQRVKNSVISFHAYFDKFATEKISLNAVEWALLCFRGCTD</sequence>
<protein>
    <submittedName>
        <fullName evidence="1">Uncharacterized protein</fullName>
    </submittedName>
</protein>
<gene>
    <name evidence="1" type="ORF">MENT_LOCUS26066</name>
</gene>
<name>A0A6V7VHH8_MELEN</name>
<reference evidence="1 2" key="1">
    <citation type="submission" date="2020-08" db="EMBL/GenBank/DDBJ databases">
        <authorList>
            <person name="Koutsovoulos G."/>
            <person name="Danchin GJ E."/>
        </authorList>
    </citation>
    <scope>NUCLEOTIDE SEQUENCE [LARGE SCALE GENOMIC DNA]</scope>
</reference>
<organism evidence="1 2">
    <name type="scientific">Meloidogyne enterolobii</name>
    <name type="common">Root-knot nematode worm</name>
    <name type="synonym">Meloidogyne mayaguensis</name>
    <dbReference type="NCBI Taxonomy" id="390850"/>
    <lineage>
        <taxon>Eukaryota</taxon>
        <taxon>Metazoa</taxon>
        <taxon>Ecdysozoa</taxon>
        <taxon>Nematoda</taxon>
        <taxon>Chromadorea</taxon>
        <taxon>Rhabditida</taxon>
        <taxon>Tylenchina</taxon>
        <taxon>Tylenchomorpha</taxon>
        <taxon>Tylenchoidea</taxon>
        <taxon>Meloidogynidae</taxon>
        <taxon>Meloidogyninae</taxon>
        <taxon>Meloidogyne</taxon>
    </lineage>
</organism>
<dbReference type="AlphaFoldDB" id="A0A6V7VHH8"/>
<proteinExistence type="predicted"/>
<comment type="caution">
    <text evidence="1">The sequence shown here is derived from an EMBL/GenBank/DDBJ whole genome shotgun (WGS) entry which is preliminary data.</text>
</comment>
<evidence type="ECO:0000313" key="1">
    <source>
        <dbReference type="EMBL" id="CAD2174406.1"/>
    </source>
</evidence>
<dbReference type="Proteomes" id="UP000580250">
    <property type="component" value="Unassembled WGS sequence"/>
</dbReference>
<evidence type="ECO:0000313" key="2">
    <source>
        <dbReference type="Proteomes" id="UP000580250"/>
    </source>
</evidence>